<accession>A0A9D2NBM9</accession>
<dbReference type="SUPFAM" id="SSF55729">
    <property type="entry name" value="Acyl-CoA N-acyltransferases (Nat)"/>
    <property type="match status" value="1"/>
</dbReference>
<sequence>MRISEEILRAAQKQLDADCGIGGKNGKTVTAGNGVMLHRAPRFPAQAYMTDASYGELVRERLKEETGIRPRVYEGTDLFFRGIVCMGRVRILAADEIFDWCVREYGSLKNPEWLCSFDSLRRLDDMLRRYGRRIRDVRLNFLPCETGGGEAVPFPVCASVPVHVSVPIRTPFPVRWLEAGELAGSRELSAFRHAVCASGLTPDELAVAAVKEGRIVGIAGAASDCDTLWQIGVDVDAGQRGRGAAAVLVGLLKNELLRRGRIPFYATSQSHIVSMDAAVSAGFLPAWSEIYVSASDGKQRKY</sequence>
<comment type="caution">
    <text evidence="1">The sequence shown here is derived from an EMBL/GenBank/DDBJ whole genome shotgun (WGS) entry which is preliminary data.</text>
</comment>
<evidence type="ECO:0000313" key="1">
    <source>
        <dbReference type="EMBL" id="HJC22098.1"/>
    </source>
</evidence>
<gene>
    <name evidence="1" type="ORF">H9761_00140</name>
</gene>
<reference evidence="1" key="1">
    <citation type="journal article" date="2021" name="PeerJ">
        <title>Extensive microbial diversity within the chicken gut microbiome revealed by metagenomics and culture.</title>
        <authorList>
            <person name="Gilroy R."/>
            <person name="Ravi A."/>
            <person name="Getino M."/>
            <person name="Pursley I."/>
            <person name="Horton D.L."/>
            <person name="Alikhan N.F."/>
            <person name="Baker D."/>
            <person name="Gharbi K."/>
            <person name="Hall N."/>
            <person name="Watson M."/>
            <person name="Adriaenssens E.M."/>
            <person name="Foster-Nyarko E."/>
            <person name="Jarju S."/>
            <person name="Secka A."/>
            <person name="Antonio M."/>
            <person name="Oren A."/>
            <person name="Chaudhuri R.R."/>
            <person name="La Ragione R."/>
            <person name="Hildebrand F."/>
            <person name="Pallen M.J."/>
        </authorList>
    </citation>
    <scope>NUCLEOTIDE SEQUENCE</scope>
    <source>
        <strain evidence="1">USAMLcec2-132</strain>
    </source>
</reference>
<dbReference type="AlphaFoldDB" id="A0A9D2NBM9"/>
<evidence type="ECO:0008006" key="3">
    <source>
        <dbReference type="Google" id="ProtNLM"/>
    </source>
</evidence>
<dbReference type="Gene3D" id="3.40.630.30">
    <property type="match status" value="1"/>
</dbReference>
<name>A0A9D2NBM9_9FIRM</name>
<organism evidence="1 2">
    <name type="scientific">Candidatus Eisenbergiella merdavium</name>
    <dbReference type="NCBI Taxonomy" id="2838551"/>
    <lineage>
        <taxon>Bacteria</taxon>
        <taxon>Bacillati</taxon>
        <taxon>Bacillota</taxon>
        <taxon>Clostridia</taxon>
        <taxon>Lachnospirales</taxon>
        <taxon>Lachnospiraceae</taxon>
        <taxon>Eisenbergiella</taxon>
    </lineage>
</organism>
<dbReference type="InterPro" id="IPR016181">
    <property type="entry name" value="Acyl_CoA_acyltransferase"/>
</dbReference>
<reference evidence="1" key="2">
    <citation type="submission" date="2021-04" db="EMBL/GenBank/DDBJ databases">
        <authorList>
            <person name="Gilroy R."/>
        </authorList>
    </citation>
    <scope>NUCLEOTIDE SEQUENCE</scope>
    <source>
        <strain evidence="1">USAMLcec2-132</strain>
    </source>
</reference>
<evidence type="ECO:0000313" key="2">
    <source>
        <dbReference type="Proteomes" id="UP000823891"/>
    </source>
</evidence>
<dbReference type="Proteomes" id="UP000823891">
    <property type="component" value="Unassembled WGS sequence"/>
</dbReference>
<dbReference type="EMBL" id="DWWS01000002">
    <property type="protein sequence ID" value="HJC22098.1"/>
    <property type="molecule type" value="Genomic_DNA"/>
</dbReference>
<protein>
    <recommendedName>
        <fullName evidence="3">N-acetyltransferase domain-containing protein</fullName>
    </recommendedName>
</protein>
<proteinExistence type="predicted"/>